<comment type="pathway">
    <text evidence="2">tRNA modification; wybutosine-tRNA(Phe) biosynthesis.</text>
</comment>
<comment type="similarity">
    <text evidence="2">Belongs to the class I-like SAM-binding methyltransferase superfamily. TRM5/TYW2 family.</text>
</comment>
<evidence type="ECO:0000313" key="4">
    <source>
        <dbReference type="EMBL" id="QIW99379.1"/>
    </source>
</evidence>
<comment type="subcellular location">
    <subcellularLocation>
        <location evidence="2">Cytoplasm</location>
    </subcellularLocation>
</comment>
<dbReference type="GO" id="GO:0005737">
    <property type="term" value="C:cytoplasm"/>
    <property type="evidence" value="ECO:0007669"/>
    <property type="project" value="UniProtKB-SubCell"/>
</dbReference>
<dbReference type="GO" id="GO:0030488">
    <property type="term" value="P:tRNA methylation"/>
    <property type="evidence" value="ECO:0007669"/>
    <property type="project" value="TreeGrafter"/>
</dbReference>
<keyword evidence="2" id="KW-0808">Transferase</keyword>
<organism evidence="4 5">
    <name type="scientific">Peltaster fructicola</name>
    <dbReference type="NCBI Taxonomy" id="286661"/>
    <lineage>
        <taxon>Eukaryota</taxon>
        <taxon>Fungi</taxon>
        <taxon>Dikarya</taxon>
        <taxon>Ascomycota</taxon>
        <taxon>Pezizomycotina</taxon>
        <taxon>Dothideomycetes</taxon>
        <taxon>Dothideomycetes incertae sedis</taxon>
        <taxon>Peltaster</taxon>
    </lineage>
</organism>
<evidence type="ECO:0000256" key="1">
    <source>
        <dbReference type="ARBA" id="ARBA00049400"/>
    </source>
</evidence>
<keyword evidence="2" id="KW-0963">Cytoplasm</keyword>
<sequence length="365" mass="40632">MDRAIASWRTTLTDQGNEQIDRLARSLAKTYTRYGSMLLLPSRALQDNGYQDLRQHYDESTIVELHRHIAKEMKVSHIAVNHPIPPARQETTRHDPQNYMRSPINFQPVYGDFGPSTCSSPPSAVDFTQAYWITAKQNGVAQSWAPRWTMFSRGNISEKARVLDLPSVAQAVAEGVRSGSGCAVVDLYAGIGYFAFSYVKAGVHKVLCWELNQWSCEGLRRGAQANRWKSATYSGESLTEMAAGPEQLVIFNETNELALHRIDAMRACLPPIRHVNCGLLPTSRPSYSIALKALDRANGGWIHVHENFGVHEIELRAAEVAALFQSMLDQQIGNTKTAMLESITRVKTYAPGVYHCVLDICISPA</sequence>
<dbReference type="InterPro" id="IPR030382">
    <property type="entry name" value="MeTrfase_TRM5/TYW2"/>
</dbReference>
<dbReference type="PROSITE" id="PS51684">
    <property type="entry name" value="SAM_MT_TRM5_TYW2"/>
    <property type="match status" value="1"/>
</dbReference>
<comment type="catalytic activity">
    <reaction evidence="1">
        <text>4-demethylwyosine(37) in tRNA(Phe) + S-adenosyl-L-methionine = 4-demethyl-7-[(3S)-3-amino-3-carboxypropyl]wyosine(37) in tRNA(Phe) + S-methyl-5'-thioadenosine + H(+)</text>
        <dbReference type="Rhea" id="RHEA:36355"/>
        <dbReference type="Rhea" id="RHEA-COMP:10164"/>
        <dbReference type="Rhea" id="RHEA-COMP:10378"/>
        <dbReference type="ChEBI" id="CHEBI:15378"/>
        <dbReference type="ChEBI" id="CHEBI:17509"/>
        <dbReference type="ChEBI" id="CHEBI:59789"/>
        <dbReference type="ChEBI" id="CHEBI:64315"/>
        <dbReference type="ChEBI" id="CHEBI:73550"/>
        <dbReference type="EC" id="2.5.1.114"/>
    </reaction>
</comment>
<dbReference type="OrthoDB" id="2387925at2759"/>
<dbReference type="UniPathway" id="UPA00375"/>
<name>A0A6H0XY86_9PEZI</name>
<dbReference type="InterPro" id="IPR029063">
    <property type="entry name" value="SAM-dependent_MTases_sf"/>
</dbReference>
<protein>
    <recommendedName>
        <fullName evidence="2">tRNA wybutosine-synthesizing protein 2</fullName>
        <shortName evidence="2">tRNA-yW-synthesizing protein 2</shortName>
    </recommendedName>
    <alternativeName>
        <fullName evidence="2">tRNA(Phe) (4-demethylwyosine(37)-C(7)) aminocarboxypropyltransferase</fullName>
    </alternativeName>
</protein>
<dbReference type="AlphaFoldDB" id="A0A6H0XY86"/>
<proteinExistence type="inferred from homology"/>
<evidence type="ECO:0000256" key="2">
    <source>
        <dbReference type="PIRNR" id="PIRNR038972"/>
    </source>
</evidence>
<evidence type="ECO:0000313" key="5">
    <source>
        <dbReference type="Proteomes" id="UP000503462"/>
    </source>
</evidence>
<gene>
    <name evidence="4" type="ORF">AMS68_004897</name>
</gene>
<keyword evidence="2" id="KW-0949">S-adenosyl-L-methionine</keyword>
<keyword evidence="2" id="KW-0819">tRNA processing</keyword>
<dbReference type="GO" id="GO:0031591">
    <property type="term" value="P:wybutosine biosynthetic process"/>
    <property type="evidence" value="ECO:0007669"/>
    <property type="project" value="InterPro"/>
</dbReference>
<dbReference type="GO" id="GO:0008757">
    <property type="term" value="F:S-adenosylmethionine-dependent methyltransferase activity"/>
    <property type="evidence" value="ECO:0007669"/>
    <property type="project" value="InterPro"/>
</dbReference>
<dbReference type="PIRSF" id="PIRSF038972">
    <property type="entry name" value="Trm12"/>
    <property type="match status" value="1"/>
</dbReference>
<dbReference type="Proteomes" id="UP000503462">
    <property type="component" value="Chromosome 3"/>
</dbReference>
<dbReference type="PANTHER" id="PTHR23245">
    <property type="entry name" value="TRNA METHYLTRANSFERASE"/>
    <property type="match status" value="1"/>
</dbReference>
<accession>A0A6H0XY86</accession>
<feature type="domain" description="SAM-dependent methyltransferase TRM5/TYW2-type" evidence="3">
    <location>
        <begin position="67"/>
        <end position="364"/>
    </location>
</feature>
<evidence type="ECO:0000259" key="3">
    <source>
        <dbReference type="PROSITE" id="PS51684"/>
    </source>
</evidence>
<dbReference type="SUPFAM" id="SSF53335">
    <property type="entry name" value="S-adenosyl-L-methionine-dependent methyltransferases"/>
    <property type="match status" value="1"/>
</dbReference>
<dbReference type="Gene3D" id="3.40.50.150">
    <property type="entry name" value="Vaccinia Virus protein VP39"/>
    <property type="match status" value="1"/>
</dbReference>
<dbReference type="GO" id="GO:0102522">
    <property type="term" value="F:tRNA 4-demethylwyosine alpha-amino-alpha-carboxypropyltransferase activity"/>
    <property type="evidence" value="ECO:0007669"/>
    <property type="project" value="UniProtKB-EC"/>
</dbReference>
<reference evidence="4 5" key="1">
    <citation type="journal article" date="2016" name="Sci. Rep.">
        <title>Peltaster fructicola genome reveals evolution from an invasive phytopathogen to an ectophytic parasite.</title>
        <authorList>
            <person name="Xu C."/>
            <person name="Chen H."/>
            <person name="Gleason M.L."/>
            <person name="Xu J.R."/>
            <person name="Liu H."/>
            <person name="Zhang R."/>
            <person name="Sun G."/>
        </authorList>
    </citation>
    <scope>NUCLEOTIDE SEQUENCE [LARGE SCALE GENOMIC DNA]</scope>
    <source>
        <strain evidence="4 5">LNHT1506</strain>
    </source>
</reference>
<dbReference type="InterPro" id="IPR026274">
    <property type="entry name" value="tRNA_wybutosine_synth_prot_2"/>
</dbReference>
<comment type="function">
    <text evidence="2">S-adenosyl-L-methionine-dependent transferase that acts as a component of the wybutosine biosynthesis pathway. Wybutosine is a hyper modified guanosine with a tricyclic base found at the 3'-position adjacent to the anticodon of eukaryotic phenylalanine tRNA. Catalyzes the transfer of the alpha-amino-alpha-carboxypropyl (acp) group from S-adenosyl-L-methionine to the C-7 position of 4-demethylwyosine (imG-14) to produce wybutosine-86.</text>
</comment>
<keyword evidence="5" id="KW-1185">Reference proteome</keyword>
<dbReference type="GO" id="GO:0008175">
    <property type="term" value="F:tRNA methyltransferase activity"/>
    <property type="evidence" value="ECO:0007669"/>
    <property type="project" value="TreeGrafter"/>
</dbReference>
<dbReference type="EMBL" id="CP051141">
    <property type="protein sequence ID" value="QIW99379.1"/>
    <property type="molecule type" value="Genomic_DNA"/>
</dbReference>
<dbReference type="PANTHER" id="PTHR23245:SF25">
    <property type="entry name" value="TRNA WYBUTOSINE-SYNTHESIZING PROTEIN 2 HOMOLOG"/>
    <property type="match status" value="1"/>
</dbReference>